<dbReference type="GeneID" id="5039783"/>
<dbReference type="GO" id="GO:0016020">
    <property type="term" value="C:membrane"/>
    <property type="evidence" value="ECO:0007669"/>
    <property type="project" value="InterPro"/>
</dbReference>
<dbReference type="Pfam" id="PF00689">
    <property type="entry name" value="Cation_ATPase_C"/>
    <property type="match status" value="1"/>
</dbReference>
<feature type="transmembrane region" description="Helical" evidence="7">
    <location>
        <begin position="127"/>
        <end position="145"/>
    </location>
</feature>
<evidence type="ECO:0000313" key="10">
    <source>
        <dbReference type="Proteomes" id="UP000000600"/>
    </source>
</evidence>
<dbReference type="OMA" id="KWITCIV"/>
<dbReference type="KEGG" id="ptm:GSPATT00020273001"/>
<accession>A0DU84</accession>
<dbReference type="InterPro" id="IPR006068">
    <property type="entry name" value="ATPase_P-typ_cation-transptr_C"/>
</dbReference>
<sequence>MALDSIITEGVEFANKLQNKTEDFKKDIEDIYVMSRARPDDKYNLVKELQELGHVVGVCGDGTNDCPAISKSDIGYSMGISGTEMARESSGILLLDDNIHSIYKGIILARNLFDSVKRLAQYQITSHFSLIIILIASSAIGDTVISPLQFIWINLITDLFATFALSYCKPSSYLYHQKPPSKNGFLLDTIVYIRIVILAIYIITVCIIFVHQSSMVFNLFVMITLFNLINSRMVYLEFNVFSGFFGSWMIYSSILIIGLLQFLIVEYGGIVMQTFDGLSLNQWFICIVIGIGSVIWRTIVILIIRPMIVNNQLYILEE</sequence>
<name>A0DU84_PARTE</name>
<evidence type="ECO:0000259" key="8">
    <source>
        <dbReference type="Pfam" id="PF00689"/>
    </source>
</evidence>
<keyword evidence="5 7" id="KW-1133">Transmembrane helix</keyword>
<reference evidence="9 10" key="1">
    <citation type="journal article" date="2006" name="Nature">
        <title>Global trends of whole-genome duplications revealed by the ciliate Paramecium tetraurelia.</title>
        <authorList>
            <consortium name="Genoscope"/>
            <person name="Aury J.-M."/>
            <person name="Jaillon O."/>
            <person name="Duret L."/>
            <person name="Noel B."/>
            <person name="Jubin C."/>
            <person name="Porcel B.M."/>
            <person name="Segurens B."/>
            <person name="Daubin V."/>
            <person name="Anthouard V."/>
            <person name="Aiach N."/>
            <person name="Arnaiz O."/>
            <person name="Billaut A."/>
            <person name="Beisson J."/>
            <person name="Blanc I."/>
            <person name="Bouhouche K."/>
            <person name="Camara F."/>
            <person name="Duharcourt S."/>
            <person name="Guigo R."/>
            <person name="Gogendeau D."/>
            <person name="Katinka M."/>
            <person name="Keller A.-M."/>
            <person name="Kissmehl R."/>
            <person name="Klotz C."/>
            <person name="Koll F."/>
            <person name="Le Moue A."/>
            <person name="Lepere C."/>
            <person name="Malinsky S."/>
            <person name="Nowacki M."/>
            <person name="Nowak J.K."/>
            <person name="Plattner H."/>
            <person name="Poulain J."/>
            <person name="Ruiz F."/>
            <person name="Serrano V."/>
            <person name="Zagulski M."/>
            <person name="Dessen P."/>
            <person name="Betermier M."/>
            <person name="Weissenbach J."/>
            <person name="Scarpelli C."/>
            <person name="Schachter V."/>
            <person name="Sperling L."/>
            <person name="Meyer E."/>
            <person name="Cohen J."/>
            <person name="Wincker P."/>
        </authorList>
    </citation>
    <scope>NUCLEOTIDE SEQUENCE [LARGE SCALE GENOMIC DNA]</scope>
    <source>
        <strain evidence="9 10">Stock d4-2</strain>
    </source>
</reference>
<dbReference type="GO" id="GO:0012505">
    <property type="term" value="C:endomembrane system"/>
    <property type="evidence" value="ECO:0007669"/>
    <property type="project" value="UniProtKB-SubCell"/>
</dbReference>
<feature type="transmembrane region" description="Helical" evidence="7">
    <location>
        <begin position="189"/>
        <end position="210"/>
    </location>
</feature>
<organism evidence="9 10">
    <name type="scientific">Paramecium tetraurelia</name>
    <dbReference type="NCBI Taxonomy" id="5888"/>
    <lineage>
        <taxon>Eukaryota</taxon>
        <taxon>Sar</taxon>
        <taxon>Alveolata</taxon>
        <taxon>Ciliophora</taxon>
        <taxon>Intramacronucleata</taxon>
        <taxon>Oligohymenophorea</taxon>
        <taxon>Peniculida</taxon>
        <taxon>Parameciidae</taxon>
        <taxon>Paramecium</taxon>
    </lineage>
</organism>
<feature type="transmembrane region" description="Helical" evidence="7">
    <location>
        <begin position="216"/>
        <end position="236"/>
    </location>
</feature>
<dbReference type="SUPFAM" id="SSF81665">
    <property type="entry name" value="Calcium ATPase, transmembrane domain M"/>
    <property type="match status" value="1"/>
</dbReference>
<dbReference type="Proteomes" id="UP000000600">
    <property type="component" value="Unassembled WGS sequence"/>
</dbReference>
<keyword evidence="4" id="KW-0460">Magnesium</keyword>
<dbReference type="HOGENOM" id="CLU_002360_10_0_1"/>
<feature type="transmembrane region" description="Helical" evidence="7">
    <location>
        <begin position="248"/>
        <end position="270"/>
    </location>
</feature>
<dbReference type="GO" id="GO:0046872">
    <property type="term" value="F:metal ion binding"/>
    <property type="evidence" value="ECO:0007669"/>
    <property type="project" value="UniProtKB-KW"/>
</dbReference>
<dbReference type="InterPro" id="IPR001757">
    <property type="entry name" value="P_typ_ATPase"/>
</dbReference>
<dbReference type="SUPFAM" id="SSF56784">
    <property type="entry name" value="HAD-like"/>
    <property type="match status" value="1"/>
</dbReference>
<keyword evidence="3" id="KW-0479">Metal-binding</keyword>
<gene>
    <name evidence="9" type="ORF">GSPATT00020273001</name>
</gene>
<evidence type="ECO:0000256" key="2">
    <source>
        <dbReference type="ARBA" id="ARBA00022692"/>
    </source>
</evidence>
<evidence type="ECO:0000256" key="6">
    <source>
        <dbReference type="ARBA" id="ARBA00023136"/>
    </source>
</evidence>
<evidence type="ECO:0000256" key="3">
    <source>
        <dbReference type="ARBA" id="ARBA00022723"/>
    </source>
</evidence>
<dbReference type="STRING" id="5888.A0DU84"/>
<evidence type="ECO:0000256" key="4">
    <source>
        <dbReference type="ARBA" id="ARBA00022842"/>
    </source>
</evidence>
<dbReference type="PRINTS" id="PR00119">
    <property type="entry name" value="CATATPASE"/>
</dbReference>
<dbReference type="EMBL" id="CT868585">
    <property type="protein sequence ID" value="CAK86601.1"/>
    <property type="molecule type" value="Genomic_DNA"/>
</dbReference>
<dbReference type="OrthoDB" id="48943at2759"/>
<feature type="domain" description="Cation-transporting P-type ATPase C-terminal" evidence="8">
    <location>
        <begin position="144"/>
        <end position="301"/>
    </location>
</feature>
<dbReference type="GO" id="GO:0016887">
    <property type="term" value="F:ATP hydrolysis activity"/>
    <property type="evidence" value="ECO:0007669"/>
    <property type="project" value="InterPro"/>
</dbReference>
<dbReference type="InParanoid" id="A0DU84"/>
<keyword evidence="6 7" id="KW-0472">Membrane</keyword>
<dbReference type="GO" id="GO:0005524">
    <property type="term" value="F:ATP binding"/>
    <property type="evidence" value="ECO:0007669"/>
    <property type="project" value="InterPro"/>
</dbReference>
<dbReference type="InterPro" id="IPR036412">
    <property type="entry name" value="HAD-like_sf"/>
</dbReference>
<dbReference type="InterPro" id="IPR023298">
    <property type="entry name" value="ATPase_P-typ_TM_dom_sf"/>
</dbReference>
<dbReference type="PANTHER" id="PTHR24093:SF369">
    <property type="entry name" value="CALCIUM-TRANSPORTING ATPASE"/>
    <property type="match status" value="1"/>
</dbReference>
<dbReference type="eggNOG" id="KOG0204">
    <property type="taxonomic scope" value="Eukaryota"/>
</dbReference>
<dbReference type="AlphaFoldDB" id="A0DU84"/>
<evidence type="ECO:0000256" key="5">
    <source>
        <dbReference type="ARBA" id="ARBA00022989"/>
    </source>
</evidence>
<dbReference type="PANTHER" id="PTHR24093">
    <property type="entry name" value="CATION TRANSPORTING ATPASE"/>
    <property type="match status" value="1"/>
</dbReference>
<protein>
    <recommendedName>
        <fullName evidence="8">Cation-transporting P-type ATPase C-terminal domain-containing protein</fullName>
    </recommendedName>
</protein>
<evidence type="ECO:0000313" key="9">
    <source>
        <dbReference type="EMBL" id="CAK86601.1"/>
    </source>
</evidence>
<dbReference type="RefSeq" id="XP_001453998.1">
    <property type="nucleotide sequence ID" value="XM_001453961.1"/>
</dbReference>
<keyword evidence="10" id="KW-1185">Reference proteome</keyword>
<dbReference type="PRINTS" id="PR00120">
    <property type="entry name" value="HATPASE"/>
</dbReference>
<proteinExistence type="predicted"/>
<comment type="subcellular location">
    <subcellularLocation>
        <location evidence="1">Endomembrane system</location>
        <topology evidence="1">Multi-pass membrane protein</topology>
    </subcellularLocation>
</comment>
<dbReference type="InterPro" id="IPR023214">
    <property type="entry name" value="HAD_sf"/>
</dbReference>
<keyword evidence="2 7" id="KW-0812">Transmembrane</keyword>
<dbReference type="Gene3D" id="3.40.50.1000">
    <property type="entry name" value="HAD superfamily/HAD-like"/>
    <property type="match status" value="1"/>
</dbReference>
<dbReference type="Gene3D" id="1.20.1110.10">
    <property type="entry name" value="Calcium-transporting ATPase, transmembrane domain"/>
    <property type="match status" value="2"/>
</dbReference>
<evidence type="ECO:0000256" key="1">
    <source>
        <dbReference type="ARBA" id="ARBA00004127"/>
    </source>
</evidence>
<evidence type="ECO:0000256" key="7">
    <source>
        <dbReference type="SAM" id="Phobius"/>
    </source>
</evidence>
<feature type="transmembrane region" description="Helical" evidence="7">
    <location>
        <begin position="282"/>
        <end position="304"/>
    </location>
</feature>
<dbReference type="NCBIfam" id="TIGR01494">
    <property type="entry name" value="ATPase_P-type"/>
    <property type="match status" value="1"/>
</dbReference>